<reference evidence="2 3" key="1">
    <citation type="journal article" date="2019" name="Int. J. Syst. Evol. Microbiol.">
        <title>The Global Catalogue of Microorganisms (GCM) 10K type strain sequencing project: providing services to taxonomists for standard genome sequencing and annotation.</title>
        <authorList>
            <consortium name="The Broad Institute Genomics Platform"/>
            <consortium name="The Broad Institute Genome Sequencing Center for Infectious Disease"/>
            <person name="Wu L."/>
            <person name="Ma J."/>
        </authorList>
    </citation>
    <scope>NUCLEOTIDE SEQUENCE [LARGE SCALE GENOMIC DNA]</scope>
    <source>
        <strain evidence="2 3">JCM 6922</strain>
    </source>
</reference>
<dbReference type="EMBL" id="BAAATK010000011">
    <property type="protein sequence ID" value="GAA2432953.1"/>
    <property type="molecule type" value="Genomic_DNA"/>
</dbReference>
<dbReference type="Proteomes" id="UP001500460">
    <property type="component" value="Unassembled WGS sequence"/>
</dbReference>
<feature type="region of interest" description="Disordered" evidence="1">
    <location>
        <begin position="85"/>
        <end position="117"/>
    </location>
</feature>
<proteinExistence type="predicted"/>
<evidence type="ECO:0000313" key="2">
    <source>
        <dbReference type="EMBL" id="GAA2432953.1"/>
    </source>
</evidence>
<evidence type="ECO:0000256" key="1">
    <source>
        <dbReference type="SAM" id="MobiDB-lite"/>
    </source>
</evidence>
<comment type="caution">
    <text evidence="2">The sequence shown here is derived from an EMBL/GenBank/DDBJ whole genome shotgun (WGS) entry which is preliminary data.</text>
</comment>
<feature type="compositionally biased region" description="Basic residues" evidence="1">
    <location>
        <begin position="105"/>
        <end position="117"/>
    </location>
</feature>
<gene>
    <name evidence="2" type="ORF">GCM10010421_22370</name>
</gene>
<keyword evidence="3" id="KW-1185">Reference proteome</keyword>
<organism evidence="2 3">
    <name type="scientific">Streptomyces glaucus</name>
    <dbReference type="NCBI Taxonomy" id="284029"/>
    <lineage>
        <taxon>Bacteria</taxon>
        <taxon>Bacillati</taxon>
        <taxon>Actinomycetota</taxon>
        <taxon>Actinomycetes</taxon>
        <taxon>Kitasatosporales</taxon>
        <taxon>Streptomycetaceae</taxon>
        <taxon>Streptomyces</taxon>
    </lineage>
</organism>
<sequence>MSYCFTPWRQDGLDRRIQVRRGPGDEGRGFVAQPRRRVVEQGNGALMLQRPLARGRGRRSDDAASRVFRVFTAGMLRCLATLAADGTPWSRPRERQRTPAAAAGRTRRDRRTSRQPA</sequence>
<evidence type="ECO:0008006" key="4">
    <source>
        <dbReference type="Google" id="ProtNLM"/>
    </source>
</evidence>
<evidence type="ECO:0000313" key="3">
    <source>
        <dbReference type="Proteomes" id="UP001500460"/>
    </source>
</evidence>
<protein>
    <recommendedName>
        <fullName evidence="4">Transposase</fullName>
    </recommendedName>
</protein>
<name>A0ABN3JKK4_9ACTN</name>
<accession>A0ABN3JKK4</accession>